<gene>
    <name evidence="1" type="ORF">K4L44_02570</name>
</gene>
<organism evidence="1 2">
    <name type="scientific">Halosquirtibacter laminarini</name>
    <dbReference type="NCBI Taxonomy" id="3374600"/>
    <lineage>
        <taxon>Bacteria</taxon>
        <taxon>Pseudomonadati</taxon>
        <taxon>Bacteroidota</taxon>
        <taxon>Bacteroidia</taxon>
        <taxon>Marinilabiliales</taxon>
        <taxon>Prolixibacteraceae</taxon>
        <taxon>Halosquirtibacter</taxon>
    </lineage>
</organism>
<evidence type="ECO:0000313" key="1">
    <source>
        <dbReference type="EMBL" id="QZE14762.1"/>
    </source>
</evidence>
<protein>
    <submittedName>
        <fullName evidence="1">Uncharacterized protein</fullName>
    </submittedName>
</protein>
<name>A0AC61NNH2_9BACT</name>
<keyword evidence="2" id="KW-1185">Reference proteome</keyword>
<dbReference type="Proteomes" id="UP000826212">
    <property type="component" value="Chromosome"/>
</dbReference>
<accession>A0AC61NNH2</accession>
<proteinExistence type="predicted"/>
<evidence type="ECO:0000313" key="2">
    <source>
        <dbReference type="Proteomes" id="UP000826212"/>
    </source>
</evidence>
<dbReference type="EMBL" id="CP081303">
    <property type="protein sequence ID" value="QZE14762.1"/>
    <property type="molecule type" value="Genomic_DNA"/>
</dbReference>
<sequence length="60" mass="6812">MNTPDAQLSILIELILPKEIFKKFDVINIESGSSKADIYLDEKNDNPEEYIHAKLSSKGF</sequence>
<reference evidence="1" key="1">
    <citation type="submission" date="2021-08" db="EMBL/GenBank/DDBJ databases">
        <title>Novel anaerobic bacterium isolated from sea squirt in East Sea, Republic of Korea.</title>
        <authorList>
            <person name="Nguyen T.H."/>
            <person name="Li Z."/>
            <person name="Lee Y.-J."/>
            <person name="Ko J."/>
            <person name="Kim S.-G."/>
        </authorList>
    </citation>
    <scope>NUCLEOTIDE SEQUENCE</scope>
    <source>
        <strain evidence="1">KCTC 25031</strain>
    </source>
</reference>